<evidence type="ECO:0000313" key="2">
    <source>
        <dbReference type="Proteomes" id="UP000790377"/>
    </source>
</evidence>
<dbReference type="EMBL" id="MU268081">
    <property type="protein sequence ID" value="KAH7906034.1"/>
    <property type="molecule type" value="Genomic_DNA"/>
</dbReference>
<dbReference type="Proteomes" id="UP000790377">
    <property type="component" value="Unassembled WGS sequence"/>
</dbReference>
<reference evidence="1" key="1">
    <citation type="journal article" date="2021" name="New Phytol.">
        <title>Evolutionary innovations through gain and loss of genes in the ectomycorrhizal Boletales.</title>
        <authorList>
            <person name="Wu G."/>
            <person name="Miyauchi S."/>
            <person name="Morin E."/>
            <person name="Kuo A."/>
            <person name="Drula E."/>
            <person name="Varga T."/>
            <person name="Kohler A."/>
            <person name="Feng B."/>
            <person name="Cao Y."/>
            <person name="Lipzen A."/>
            <person name="Daum C."/>
            <person name="Hundley H."/>
            <person name="Pangilinan J."/>
            <person name="Johnson J."/>
            <person name="Barry K."/>
            <person name="LaButti K."/>
            <person name="Ng V."/>
            <person name="Ahrendt S."/>
            <person name="Min B."/>
            <person name="Choi I.G."/>
            <person name="Park H."/>
            <person name="Plett J.M."/>
            <person name="Magnuson J."/>
            <person name="Spatafora J.W."/>
            <person name="Nagy L.G."/>
            <person name="Henrissat B."/>
            <person name="Grigoriev I.V."/>
            <person name="Yang Z.L."/>
            <person name="Xu J."/>
            <person name="Martin F.M."/>
        </authorList>
    </citation>
    <scope>NUCLEOTIDE SEQUENCE</scope>
    <source>
        <strain evidence="1">ATCC 28755</strain>
    </source>
</reference>
<sequence length="277" mass="30832">TLFLVNVPPDATEREIALFFKYCGTVERVVFDQDDVGPNTEVDSDADDGESSVGEENIYMDTDGNAGAEQSKPRKRRKVSKDTTEPTAPTLVPFPSPSLRTLRKTGLCIHLVFLDASALQRALSPPLKSRPWPSSEEPRGLAHYAALYDSLRPPLDIVKAHADSAMEVFEYELAKGKQKAEYRKGEAIVDEDGFTLVTRGGAYGKNLGGGVGVASKKFHQTGKTNSKKKKHAKEKDAFYAFQKAEKQRKVIMDLKKGFESDKARIEKMKEARRFKPY</sequence>
<name>A0ACB7ZZ79_9AGAM</name>
<feature type="non-terminal residue" evidence="1">
    <location>
        <position position="1"/>
    </location>
</feature>
<organism evidence="1 2">
    <name type="scientific">Hygrophoropsis aurantiaca</name>
    <dbReference type="NCBI Taxonomy" id="72124"/>
    <lineage>
        <taxon>Eukaryota</taxon>
        <taxon>Fungi</taxon>
        <taxon>Dikarya</taxon>
        <taxon>Basidiomycota</taxon>
        <taxon>Agaricomycotina</taxon>
        <taxon>Agaricomycetes</taxon>
        <taxon>Agaricomycetidae</taxon>
        <taxon>Boletales</taxon>
        <taxon>Coniophorineae</taxon>
        <taxon>Hygrophoropsidaceae</taxon>
        <taxon>Hygrophoropsis</taxon>
    </lineage>
</organism>
<gene>
    <name evidence="1" type="ORF">BJ138DRAFT_1163573</name>
</gene>
<keyword evidence="2" id="KW-1185">Reference proteome</keyword>
<evidence type="ECO:0000313" key="1">
    <source>
        <dbReference type="EMBL" id="KAH7906034.1"/>
    </source>
</evidence>
<proteinExistence type="predicted"/>
<protein>
    <submittedName>
        <fullName evidence="1">Ribosomal RNA-processing protein 7-domain-containing protein</fullName>
    </submittedName>
</protein>
<accession>A0ACB7ZZ79</accession>
<comment type="caution">
    <text evidence="1">The sequence shown here is derived from an EMBL/GenBank/DDBJ whole genome shotgun (WGS) entry which is preliminary data.</text>
</comment>